<gene>
    <name evidence="9" type="ordered locus">MTR_1g047930</name>
</gene>
<proteinExistence type="predicted"/>
<feature type="compositionally biased region" description="Basic and acidic residues" evidence="7">
    <location>
        <begin position="161"/>
        <end position="184"/>
    </location>
</feature>
<sequence length="374" mass="42400">MGGRVQALLGVPKSYNTNYYGVPEDGPSQPSISHDLSCLPNDEKDIVKFIHYGNNVEKFPLSVEVDNVAELVNIDDDKEDTQDKIGFNHEGTDANGNSVEQFPLSVEVDNRTHDKIGFNHEGTDAYGNNVEQFPLKVDVDSVAELVNIDEDDEEDTLDEIGFNHEGTDANENVREPQADPEKQTKSSNTIVDAVSLIDLFTRDQTTEHISSLRKESAQMLTVLLTQFTSEDEAGIDANTGQLCERKKLYFASVPLFCLYCDISIKRTYFCRKVEFNVLAAENLYVREVVFVDKQLKVIKKFLDIIPQENYPAEFSYRARVILLFQHIEGADICIFGMYVQEFGSECGNPNQRCVYISYLDSFKYFRPERRTKSG</sequence>
<dbReference type="GO" id="GO:0004402">
    <property type="term" value="F:histone acetyltransferase activity"/>
    <property type="evidence" value="ECO:0007669"/>
    <property type="project" value="InterPro"/>
</dbReference>
<reference evidence="9 11" key="1">
    <citation type="journal article" date="2011" name="Nature">
        <title>The Medicago genome provides insight into the evolution of rhizobial symbioses.</title>
        <authorList>
            <person name="Young N.D."/>
            <person name="Debelle F."/>
            <person name="Oldroyd G.E."/>
            <person name="Geurts R."/>
            <person name="Cannon S.B."/>
            <person name="Udvardi M.K."/>
            <person name="Benedito V.A."/>
            <person name="Mayer K.F."/>
            <person name="Gouzy J."/>
            <person name="Schoof H."/>
            <person name="Van de Peer Y."/>
            <person name="Proost S."/>
            <person name="Cook D.R."/>
            <person name="Meyers B.C."/>
            <person name="Spannagl M."/>
            <person name="Cheung F."/>
            <person name="De Mita S."/>
            <person name="Krishnakumar V."/>
            <person name="Gundlach H."/>
            <person name="Zhou S."/>
            <person name="Mudge J."/>
            <person name="Bharti A.K."/>
            <person name="Murray J.D."/>
            <person name="Naoumkina M.A."/>
            <person name="Rosen B."/>
            <person name="Silverstein K.A."/>
            <person name="Tang H."/>
            <person name="Rombauts S."/>
            <person name="Zhao P.X."/>
            <person name="Zhou P."/>
            <person name="Barbe V."/>
            <person name="Bardou P."/>
            <person name="Bechner M."/>
            <person name="Bellec A."/>
            <person name="Berger A."/>
            <person name="Berges H."/>
            <person name="Bidwell S."/>
            <person name="Bisseling T."/>
            <person name="Choisne N."/>
            <person name="Couloux A."/>
            <person name="Denny R."/>
            <person name="Deshpande S."/>
            <person name="Dai X."/>
            <person name="Doyle J.J."/>
            <person name="Dudez A.M."/>
            <person name="Farmer A.D."/>
            <person name="Fouteau S."/>
            <person name="Franken C."/>
            <person name="Gibelin C."/>
            <person name="Gish J."/>
            <person name="Goldstein S."/>
            <person name="Gonzalez A.J."/>
            <person name="Green P.J."/>
            <person name="Hallab A."/>
            <person name="Hartog M."/>
            <person name="Hua A."/>
            <person name="Humphray S.J."/>
            <person name="Jeong D.H."/>
            <person name="Jing Y."/>
            <person name="Jocker A."/>
            <person name="Kenton S.M."/>
            <person name="Kim D.J."/>
            <person name="Klee K."/>
            <person name="Lai H."/>
            <person name="Lang C."/>
            <person name="Lin S."/>
            <person name="Macmil S.L."/>
            <person name="Magdelenat G."/>
            <person name="Matthews L."/>
            <person name="McCorrison J."/>
            <person name="Monaghan E.L."/>
            <person name="Mun J.H."/>
            <person name="Najar F.Z."/>
            <person name="Nicholson C."/>
            <person name="Noirot C."/>
            <person name="O'Bleness M."/>
            <person name="Paule C.R."/>
            <person name="Poulain J."/>
            <person name="Prion F."/>
            <person name="Qin B."/>
            <person name="Qu C."/>
            <person name="Retzel E.F."/>
            <person name="Riddle C."/>
            <person name="Sallet E."/>
            <person name="Samain S."/>
            <person name="Samson N."/>
            <person name="Sanders I."/>
            <person name="Saurat O."/>
            <person name="Scarpelli C."/>
            <person name="Schiex T."/>
            <person name="Segurens B."/>
            <person name="Severin A.J."/>
            <person name="Sherrier D.J."/>
            <person name="Shi R."/>
            <person name="Sims S."/>
            <person name="Singer S.R."/>
            <person name="Sinharoy S."/>
            <person name="Sterck L."/>
            <person name="Viollet A."/>
            <person name="Wang B.B."/>
            <person name="Wang K."/>
            <person name="Wang M."/>
            <person name="Wang X."/>
            <person name="Warfsmann J."/>
            <person name="Weissenbach J."/>
            <person name="White D.D."/>
            <person name="White J.D."/>
            <person name="Wiley G.B."/>
            <person name="Wincker P."/>
            <person name="Xing Y."/>
            <person name="Yang L."/>
            <person name="Yao Z."/>
            <person name="Ying F."/>
            <person name="Zhai J."/>
            <person name="Zhou L."/>
            <person name="Zuber A."/>
            <person name="Denarie J."/>
            <person name="Dixon R.A."/>
            <person name="May G.D."/>
            <person name="Schwartz D.C."/>
            <person name="Rogers J."/>
            <person name="Quetier F."/>
            <person name="Town C.D."/>
            <person name="Roe B.A."/>
        </authorList>
    </citation>
    <scope>NUCLEOTIDE SEQUENCE [LARGE SCALE GENOMIC DNA]</scope>
    <source>
        <strain evidence="9">A17</strain>
        <strain evidence="10 11">cv. Jemalong A17</strain>
    </source>
</reference>
<dbReference type="InterPro" id="IPR031162">
    <property type="entry name" value="CBP_P300_HAT"/>
</dbReference>
<dbReference type="EnsemblPlants" id="KEH41284">
    <property type="protein sequence ID" value="KEH41284"/>
    <property type="gene ID" value="MTR_1g047930"/>
</dbReference>
<dbReference type="EC" id="2.3.1.48" evidence="2"/>
<name>A0A072VGW5_MEDTR</name>
<dbReference type="AlphaFoldDB" id="A0A072VGW5"/>
<feature type="domain" description="CBP/p300-type HAT" evidence="8">
    <location>
        <begin position="247"/>
        <end position="374"/>
    </location>
</feature>
<comment type="subcellular location">
    <subcellularLocation>
        <location evidence="1">Nucleus</location>
    </subcellularLocation>
</comment>
<dbReference type="InterPro" id="IPR013178">
    <property type="entry name" value="Histone_AcTrfase_Rtt109/CBP"/>
</dbReference>
<evidence type="ECO:0000313" key="10">
    <source>
        <dbReference type="EnsemblPlants" id="KEH41284"/>
    </source>
</evidence>
<dbReference type="Proteomes" id="UP000002051">
    <property type="component" value="Unassembled WGS sequence"/>
</dbReference>
<organism evidence="9 11">
    <name type="scientific">Medicago truncatula</name>
    <name type="common">Barrel medic</name>
    <name type="synonym">Medicago tribuloides</name>
    <dbReference type="NCBI Taxonomy" id="3880"/>
    <lineage>
        <taxon>Eukaryota</taxon>
        <taxon>Viridiplantae</taxon>
        <taxon>Streptophyta</taxon>
        <taxon>Embryophyta</taxon>
        <taxon>Tracheophyta</taxon>
        <taxon>Spermatophyta</taxon>
        <taxon>Magnoliopsida</taxon>
        <taxon>eudicotyledons</taxon>
        <taxon>Gunneridae</taxon>
        <taxon>Pentapetalae</taxon>
        <taxon>rosids</taxon>
        <taxon>fabids</taxon>
        <taxon>Fabales</taxon>
        <taxon>Fabaceae</taxon>
        <taxon>Papilionoideae</taxon>
        <taxon>50 kb inversion clade</taxon>
        <taxon>NPAAA clade</taxon>
        <taxon>Hologalegina</taxon>
        <taxon>IRL clade</taxon>
        <taxon>Trifolieae</taxon>
        <taxon>Medicago</taxon>
    </lineage>
</organism>
<dbReference type="HOGENOM" id="CLU_740490_0_0_1"/>
<dbReference type="EMBL" id="CM001217">
    <property type="protein sequence ID" value="KEH41284.1"/>
    <property type="molecule type" value="Genomic_DNA"/>
</dbReference>
<evidence type="ECO:0000256" key="1">
    <source>
        <dbReference type="ARBA" id="ARBA00004123"/>
    </source>
</evidence>
<keyword evidence="4" id="KW-0805">Transcription regulation</keyword>
<keyword evidence="11" id="KW-1185">Reference proteome</keyword>
<keyword evidence="3" id="KW-0808">Transferase</keyword>
<dbReference type="Pfam" id="PF08214">
    <property type="entry name" value="HAT_KAT11"/>
    <property type="match status" value="1"/>
</dbReference>
<evidence type="ECO:0000259" key="8">
    <source>
        <dbReference type="PROSITE" id="PS51727"/>
    </source>
</evidence>
<evidence type="ECO:0000256" key="5">
    <source>
        <dbReference type="ARBA" id="ARBA00023163"/>
    </source>
</evidence>
<protein>
    <recommendedName>
        <fullName evidence="2">histone acetyltransferase</fullName>
        <ecNumber evidence="2">2.3.1.48</ecNumber>
    </recommendedName>
</protein>
<dbReference type="GO" id="GO:0005634">
    <property type="term" value="C:nucleus"/>
    <property type="evidence" value="ECO:0007669"/>
    <property type="project" value="UniProtKB-SubCell"/>
</dbReference>
<evidence type="ECO:0000256" key="6">
    <source>
        <dbReference type="ARBA" id="ARBA00023242"/>
    </source>
</evidence>
<keyword evidence="5" id="KW-0804">Transcription</keyword>
<feature type="region of interest" description="Disordered" evidence="7">
    <location>
        <begin position="152"/>
        <end position="187"/>
    </location>
</feature>
<reference evidence="9 11" key="2">
    <citation type="journal article" date="2014" name="BMC Genomics">
        <title>An improved genome release (version Mt4.0) for the model legume Medicago truncatula.</title>
        <authorList>
            <person name="Tang H."/>
            <person name="Krishnakumar V."/>
            <person name="Bidwell S."/>
            <person name="Rosen B."/>
            <person name="Chan A."/>
            <person name="Zhou S."/>
            <person name="Gentzbittel L."/>
            <person name="Childs K.L."/>
            <person name="Yandell M."/>
            <person name="Gundlach H."/>
            <person name="Mayer K.F."/>
            <person name="Schwartz D.C."/>
            <person name="Town C.D."/>
        </authorList>
    </citation>
    <scope>GENOME REANNOTATION</scope>
    <source>
        <strain evidence="9">A17</strain>
        <strain evidence="10 11">cv. Jemalong A17</strain>
    </source>
</reference>
<dbReference type="eggNOG" id="KOG1778">
    <property type="taxonomic scope" value="Eukaryota"/>
</dbReference>
<dbReference type="PANTHER" id="PTHR13808:SF53">
    <property type="entry name" value="HISTONE ACETYLTRANSFERASE HAC2"/>
    <property type="match status" value="1"/>
</dbReference>
<dbReference type="GO" id="GO:0006355">
    <property type="term" value="P:regulation of DNA-templated transcription"/>
    <property type="evidence" value="ECO:0007669"/>
    <property type="project" value="InterPro"/>
</dbReference>
<accession>A0A072VGW5</accession>
<dbReference type="PROSITE" id="PS51727">
    <property type="entry name" value="CBP_P300_HAT"/>
    <property type="match status" value="1"/>
</dbReference>
<evidence type="ECO:0000256" key="2">
    <source>
        <dbReference type="ARBA" id="ARBA00013184"/>
    </source>
</evidence>
<keyword evidence="6" id="KW-0539">Nucleus</keyword>
<evidence type="ECO:0000313" key="9">
    <source>
        <dbReference type="EMBL" id="KEH41284.1"/>
    </source>
</evidence>
<dbReference type="STRING" id="3880.A0A072VGW5"/>
<evidence type="ECO:0000313" key="11">
    <source>
        <dbReference type="Proteomes" id="UP000002051"/>
    </source>
</evidence>
<reference evidence="10" key="3">
    <citation type="submission" date="2015-04" db="UniProtKB">
        <authorList>
            <consortium name="EnsemblPlants"/>
        </authorList>
    </citation>
    <scope>IDENTIFICATION</scope>
    <source>
        <strain evidence="10">cv. Jemalong A17</strain>
    </source>
</reference>
<evidence type="ECO:0000256" key="3">
    <source>
        <dbReference type="ARBA" id="ARBA00022679"/>
    </source>
</evidence>
<evidence type="ECO:0000256" key="4">
    <source>
        <dbReference type="ARBA" id="ARBA00023015"/>
    </source>
</evidence>
<evidence type="ECO:0000256" key="7">
    <source>
        <dbReference type="SAM" id="MobiDB-lite"/>
    </source>
</evidence>
<dbReference type="PANTHER" id="PTHR13808">
    <property type="entry name" value="CBP/P300-RELATED"/>
    <property type="match status" value="1"/>
</dbReference>